<keyword evidence="8" id="KW-0868">Chloride</keyword>
<evidence type="ECO:0000256" key="9">
    <source>
        <dbReference type="SAM" id="Phobius"/>
    </source>
</evidence>
<dbReference type="GO" id="GO:0005247">
    <property type="term" value="F:voltage-gated chloride channel activity"/>
    <property type="evidence" value="ECO:0007669"/>
    <property type="project" value="TreeGrafter"/>
</dbReference>
<keyword evidence="4" id="KW-0677">Repeat</keyword>
<dbReference type="PANTHER" id="PTHR45720">
    <property type="entry name" value="CHLORIDE CHANNEL PROTEIN 2"/>
    <property type="match status" value="1"/>
</dbReference>
<evidence type="ECO:0000313" key="11">
    <source>
        <dbReference type="Proteomes" id="UP001331761"/>
    </source>
</evidence>
<feature type="non-terminal residue" evidence="10">
    <location>
        <position position="715"/>
    </location>
</feature>
<evidence type="ECO:0000256" key="4">
    <source>
        <dbReference type="ARBA" id="ARBA00022737"/>
    </source>
</evidence>
<protein>
    <submittedName>
        <fullName evidence="10">Chloride channel protein</fullName>
    </submittedName>
</protein>
<feature type="transmembrane region" description="Helical" evidence="9">
    <location>
        <begin position="450"/>
        <end position="469"/>
    </location>
</feature>
<accession>A0AAN8FTJ7</accession>
<feature type="transmembrane region" description="Helical" evidence="9">
    <location>
        <begin position="146"/>
        <end position="171"/>
    </location>
</feature>
<feature type="transmembrane region" description="Helical" evidence="9">
    <location>
        <begin position="382"/>
        <end position="402"/>
    </location>
</feature>
<evidence type="ECO:0000256" key="2">
    <source>
        <dbReference type="ARBA" id="ARBA00022448"/>
    </source>
</evidence>
<dbReference type="InterPro" id="IPR001807">
    <property type="entry name" value="ClC"/>
</dbReference>
<evidence type="ECO:0000256" key="3">
    <source>
        <dbReference type="ARBA" id="ARBA00022692"/>
    </source>
</evidence>
<dbReference type="InterPro" id="IPR014743">
    <property type="entry name" value="Cl-channel_core"/>
</dbReference>
<dbReference type="Gene3D" id="3.10.580.10">
    <property type="entry name" value="CBS-domain"/>
    <property type="match status" value="1"/>
</dbReference>
<evidence type="ECO:0000256" key="6">
    <source>
        <dbReference type="ARBA" id="ARBA00023065"/>
    </source>
</evidence>
<evidence type="ECO:0000256" key="7">
    <source>
        <dbReference type="ARBA" id="ARBA00023136"/>
    </source>
</evidence>
<dbReference type="FunFam" id="1.10.3080.10:FF:000022">
    <property type="entry name" value="Chloride channel protein"/>
    <property type="match status" value="1"/>
</dbReference>
<comment type="caution">
    <text evidence="10">The sequence shown here is derived from an EMBL/GenBank/DDBJ whole genome shotgun (WGS) entry which is preliminary data.</text>
</comment>
<keyword evidence="7 9" id="KW-0472">Membrane</keyword>
<evidence type="ECO:0000256" key="8">
    <source>
        <dbReference type="ARBA" id="ARBA00023214"/>
    </source>
</evidence>
<keyword evidence="6" id="KW-0406">Ion transport</keyword>
<comment type="subcellular location">
    <subcellularLocation>
        <location evidence="1">Membrane</location>
        <topology evidence="1">Multi-pass membrane protein</topology>
    </subcellularLocation>
</comment>
<dbReference type="InterPro" id="IPR046342">
    <property type="entry name" value="CBS_dom_sf"/>
</dbReference>
<dbReference type="Pfam" id="PF00654">
    <property type="entry name" value="Voltage_CLC"/>
    <property type="match status" value="2"/>
</dbReference>
<dbReference type="SUPFAM" id="SSF81340">
    <property type="entry name" value="Clc chloride channel"/>
    <property type="match status" value="1"/>
</dbReference>
<keyword evidence="2" id="KW-0813">Transport</keyword>
<dbReference type="InterPro" id="IPR050970">
    <property type="entry name" value="Cl_channel_volt-gated"/>
</dbReference>
<feature type="transmembrane region" description="Helical" evidence="9">
    <location>
        <begin position="481"/>
        <end position="505"/>
    </location>
</feature>
<dbReference type="PRINTS" id="PR00762">
    <property type="entry name" value="CLCHANNEL"/>
</dbReference>
<evidence type="ECO:0000256" key="5">
    <source>
        <dbReference type="ARBA" id="ARBA00022989"/>
    </source>
</evidence>
<dbReference type="EMBL" id="WIXE01003518">
    <property type="protein sequence ID" value="KAK5983865.1"/>
    <property type="molecule type" value="Genomic_DNA"/>
</dbReference>
<gene>
    <name evidence="10" type="ORF">GCK32_009373</name>
</gene>
<keyword evidence="11" id="KW-1185">Reference proteome</keyword>
<dbReference type="PANTHER" id="PTHR45720:SF13">
    <property type="entry name" value="CHLORIDE CHANNEL PROTEIN"/>
    <property type="match status" value="1"/>
</dbReference>
<proteinExistence type="predicted"/>
<feature type="transmembrane region" description="Helical" evidence="9">
    <location>
        <begin position="511"/>
        <end position="531"/>
    </location>
</feature>
<evidence type="ECO:0000313" key="10">
    <source>
        <dbReference type="EMBL" id="KAK5983865.1"/>
    </source>
</evidence>
<dbReference type="CDD" id="cd03683">
    <property type="entry name" value="ClC_1_like"/>
    <property type="match status" value="1"/>
</dbReference>
<dbReference type="AlphaFoldDB" id="A0AAN8FTJ7"/>
<organism evidence="10 11">
    <name type="scientific">Trichostrongylus colubriformis</name>
    <name type="common">Black scour worm</name>
    <dbReference type="NCBI Taxonomy" id="6319"/>
    <lineage>
        <taxon>Eukaryota</taxon>
        <taxon>Metazoa</taxon>
        <taxon>Ecdysozoa</taxon>
        <taxon>Nematoda</taxon>
        <taxon>Chromadorea</taxon>
        <taxon>Rhabditida</taxon>
        <taxon>Rhabditina</taxon>
        <taxon>Rhabditomorpha</taxon>
        <taxon>Strongyloidea</taxon>
        <taxon>Trichostrongylidae</taxon>
        <taxon>Trichostrongylus</taxon>
    </lineage>
</organism>
<sequence length="715" mass="79094">MQQNVLFAEELRQRQPTNSLHSVKNNGKLATVAERNVTDTVVVKNGTYESNIKIVESKEENAKVVRFSLYSTAKGDHENAEPGEERSKHRSKYGCVRMLASDWIFLAVLGVLVAFLSISVDMMIYYFQEVQSMTFPSTGRSKGLPILTWILSLASWCTYTIAMVAASATFVHYVSPQAIGSGIPEMKTIIRGVVLKDYLTFKTLVSKIFGVAMSLGSGVPIGKMGPFVHIASTTANQLARIASHFDPAFKNEARIAECLAAACAVGVACTFSAPVGGVLFSIEVTTMYFSVRSYWRGFFAACCGAVTIRLARGFVAQTEVTVNAFFQTSFAPDAFVVNEIPLFVVLGIVCGLAGAMYISLYRTVVLFMRNNTCAKKLFQRHWIVYPLFVSLVWSIISFPHGLGRFTAGRLRFGTNLKDFFSNCTFTEVPPSFLACKSEILDHWLDNRENIIVFLFVFIVVHIVALALPYGLIEGVNIYPGVYAVVGAASFSASVTHTVSVSVMIFEITGQLHYILPVMISVLVSNAVCAYIQPSFFDTIIKIKHLPFLPDIPPSNHVVHTLCAEDIMISPVLFITRITSYADIQQILTNDHKLRILPVVDTAECVTTLLYFQIGDEARREEATRRVGEAIETIDMHFKTSMKEVSMNQRTKSESSIPQALIANAHLSLAPLSPVRRKNRFVISSGEIIEPTTSRRNSLTRRNAFCSLQPSSSDIL</sequence>
<name>A0AAN8FTJ7_TRICO</name>
<dbReference type="GO" id="GO:0005886">
    <property type="term" value="C:plasma membrane"/>
    <property type="evidence" value="ECO:0007669"/>
    <property type="project" value="TreeGrafter"/>
</dbReference>
<dbReference type="Proteomes" id="UP001331761">
    <property type="component" value="Unassembled WGS sequence"/>
</dbReference>
<evidence type="ECO:0000256" key="1">
    <source>
        <dbReference type="ARBA" id="ARBA00004141"/>
    </source>
</evidence>
<reference evidence="10 11" key="1">
    <citation type="submission" date="2019-10" db="EMBL/GenBank/DDBJ databases">
        <title>Assembly and Annotation for the nematode Trichostrongylus colubriformis.</title>
        <authorList>
            <person name="Martin J."/>
        </authorList>
    </citation>
    <scope>NUCLEOTIDE SEQUENCE [LARGE SCALE GENOMIC DNA]</scope>
    <source>
        <strain evidence="10">G859</strain>
        <tissue evidence="10">Whole worm</tissue>
    </source>
</reference>
<feature type="transmembrane region" description="Helical" evidence="9">
    <location>
        <begin position="259"/>
        <end position="282"/>
    </location>
</feature>
<dbReference type="SUPFAM" id="SSF54631">
    <property type="entry name" value="CBS-domain pair"/>
    <property type="match status" value="1"/>
</dbReference>
<dbReference type="Gene3D" id="1.10.3080.10">
    <property type="entry name" value="Clc chloride channel"/>
    <property type="match status" value="1"/>
</dbReference>
<feature type="transmembrane region" description="Helical" evidence="9">
    <location>
        <begin position="340"/>
        <end position="361"/>
    </location>
</feature>
<keyword evidence="3 9" id="KW-0812">Transmembrane</keyword>
<keyword evidence="5 9" id="KW-1133">Transmembrane helix</keyword>
<feature type="transmembrane region" description="Helical" evidence="9">
    <location>
        <begin position="103"/>
        <end position="126"/>
    </location>
</feature>